<evidence type="ECO:0000313" key="2">
    <source>
        <dbReference type="EMBL" id="QKU35884.1"/>
    </source>
</evidence>
<reference evidence="2" key="1">
    <citation type="submission" date="2017-01" db="EMBL/GenBank/DDBJ databases">
        <authorList>
            <person name="Assis F.L."/>
            <person name="Abrahao J.S."/>
            <person name="Silva L."/>
            <person name="Khalil J.B."/>
            <person name="Rodrigues R."/>
            <person name="Silva L.S."/>
            <person name="Arantes T."/>
            <person name="Boratto P."/>
            <person name="Andrade M."/>
            <person name="Kroon E.G."/>
            <person name="Ribeiro B."/>
            <person name="Bergier I."/>
            <person name="Seligmann H."/>
            <person name="Ghigo E."/>
            <person name="Colson P."/>
            <person name="Levasseur A."/>
            <person name="Raoult D."/>
            <person name="Scola B.L."/>
        </authorList>
    </citation>
    <scope>NUCLEOTIDE SEQUENCE</scope>
    <source>
        <strain evidence="2">Soda lake</strain>
    </source>
</reference>
<keyword evidence="1" id="KW-1133">Transmembrane helix</keyword>
<feature type="transmembrane region" description="Helical" evidence="1">
    <location>
        <begin position="35"/>
        <end position="55"/>
    </location>
</feature>
<sequence>MNSNTIIIIVLILLSIIEIFVFVSLKQYNETKRNFYFISAIIFYVLIAYLLVYSFNYEHMAIVNAFWNGISIISISLIGYYFFQEALTINEITAMILVVIAIIIVAIDK</sequence>
<dbReference type="Gene3D" id="1.10.3730.20">
    <property type="match status" value="1"/>
</dbReference>
<reference evidence="2" key="2">
    <citation type="journal article" date="2018" name="Nat. Commun.">
        <title>Tailed giant Tupanvirus possesses the most complete translational apparatus of the known virosphere.</title>
        <authorList>
            <person name="Abrahao J."/>
            <person name="Silva L."/>
            <person name="Silva L.S."/>
            <person name="Khalil J.Y.B."/>
            <person name="Rodrigues R."/>
            <person name="Arantes T."/>
            <person name="Assis F."/>
            <person name="Boratto P."/>
            <person name="Andrade M."/>
            <person name="Kroon E.G."/>
            <person name="Ribeiro B."/>
            <person name="Bergier I."/>
            <person name="Seligmann H."/>
            <person name="Ghigo E."/>
            <person name="Colson P."/>
            <person name="Levasseur A."/>
            <person name="Kroemer G."/>
            <person name="Raoult D."/>
            <person name="La Scola B."/>
        </authorList>
    </citation>
    <scope>NUCLEOTIDE SEQUENCE [LARGE SCALE GENOMIC DNA]</scope>
    <source>
        <strain evidence="2">Soda lake</strain>
    </source>
</reference>
<dbReference type="InterPro" id="IPR045324">
    <property type="entry name" value="Small_multidrug_res"/>
</dbReference>
<feature type="transmembrane region" description="Helical" evidence="1">
    <location>
        <begin position="89"/>
        <end position="107"/>
    </location>
</feature>
<dbReference type="GO" id="GO:0022857">
    <property type="term" value="F:transmembrane transporter activity"/>
    <property type="evidence" value="ECO:0007669"/>
    <property type="project" value="InterPro"/>
</dbReference>
<keyword evidence="1" id="KW-0812">Transmembrane</keyword>
<protein>
    <submittedName>
        <fullName evidence="2">Uncharacterized protein</fullName>
    </submittedName>
</protein>
<dbReference type="RefSeq" id="YP_010782567.1">
    <property type="nucleotide sequence ID" value="NC_075039.1"/>
</dbReference>
<feature type="transmembrane region" description="Helical" evidence="1">
    <location>
        <begin position="61"/>
        <end position="82"/>
    </location>
</feature>
<proteinExistence type="predicted"/>
<dbReference type="GeneID" id="80519331"/>
<dbReference type="KEGG" id="vg:80519331"/>
<name>A0A6N1NNE0_9VIRU</name>
<dbReference type="EMBL" id="KY523104">
    <property type="protein sequence ID" value="QKU35884.1"/>
    <property type="molecule type" value="Genomic_DNA"/>
</dbReference>
<keyword evidence="1" id="KW-0472">Membrane</keyword>
<organism evidence="2">
    <name type="scientific">Tupanvirus soda lake</name>
    <dbReference type="NCBI Taxonomy" id="2126985"/>
    <lineage>
        <taxon>Viruses</taxon>
        <taxon>Varidnaviria</taxon>
        <taxon>Bamfordvirae</taxon>
        <taxon>Nucleocytoviricota</taxon>
        <taxon>Megaviricetes</taxon>
        <taxon>Imitervirales</taxon>
        <taxon>Mimiviridae</taxon>
        <taxon>Megamimivirinae</taxon>
        <taxon>Tupanvirus</taxon>
        <taxon>Tupanvirus salinum</taxon>
    </lineage>
</organism>
<dbReference type="Pfam" id="PF00893">
    <property type="entry name" value="Multi_Drug_Res"/>
    <property type="match status" value="1"/>
</dbReference>
<evidence type="ECO:0000256" key="1">
    <source>
        <dbReference type="SAM" id="Phobius"/>
    </source>
</evidence>
<accession>A0A6N1NNE0</accession>
<feature type="transmembrane region" description="Helical" evidence="1">
    <location>
        <begin position="6"/>
        <end position="23"/>
    </location>
</feature>
<dbReference type="GO" id="GO:0005886">
    <property type="term" value="C:plasma membrane"/>
    <property type="evidence" value="ECO:0007669"/>
    <property type="project" value="InterPro"/>
</dbReference>
<dbReference type="SUPFAM" id="SSF103481">
    <property type="entry name" value="Multidrug resistance efflux transporter EmrE"/>
    <property type="match status" value="1"/>
</dbReference>
<dbReference type="InterPro" id="IPR037185">
    <property type="entry name" value="EmrE-like"/>
</dbReference>